<dbReference type="Pfam" id="PF00903">
    <property type="entry name" value="Glyoxalase"/>
    <property type="match status" value="1"/>
</dbReference>
<dbReference type="SUPFAM" id="SSF54593">
    <property type="entry name" value="Glyoxalase/Bleomycin resistance protein/Dihydroxybiphenyl dioxygenase"/>
    <property type="match status" value="1"/>
</dbReference>
<dbReference type="InterPro" id="IPR029068">
    <property type="entry name" value="Glyas_Bleomycin-R_OHBP_Dase"/>
</dbReference>
<proteinExistence type="predicted"/>
<evidence type="ECO:0000259" key="1">
    <source>
        <dbReference type="PROSITE" id="PS51819"/>
    </source>
</evidence>
<dbReference type="EMBL" id="BAABAL010000009">
    <property type="protein sequence ID" value="GAA4008328.1"/>
    <property type="molecule type" value="Genomic_DNA"/>
</dbReference>
<evidence type="ECO:0000313" key="3">
    <source>
        <dbReference type="Proteomes" id="UP001501747"/>
    </source>
</evidence>
<gene>
    <name evidence="2" type="ORF">GCM10022247_33170</name>
</gene>
<evidence type="ECO:0000313" key="2">
    <source>
        <dbReference type="EMBL" id="GAA4008328.1"/>
    </source>
</evidence>
<name>A0ABP7S8L2_9PSEU</name>
<organism evidence="2 3">
    <name type="scientific">Allokutzneria multivorans</name>
    <dbReference type="NCBI Taxonomy" id="1142134"/>
    <lineage>
        <taxon>Bacteria</taxon>
        <taxon>Bacillati</taxon>
        <taxon>Actinomycetota</taxon>
        <taxon>Actinomycetes</taxon>
        <taxon>Pseudonocardiales</taxon>
        <taxon>Pseudonocardiaceae</taxon>
        <taxon>Allokutzneria</taxon>
    </lineage>
</organism>
<dbReference type="PANTHER" id="PTHR34109">
    <property type="entry name" value="BNAUNNG04460D PROTEIN-RELATED"/>
    <property type="match status" value="1"/>
</dbReference>
<accession>A0ABP7S8L2</accession>
<comment type="caution">
    <text evidence="2">The sequence shown here is derived from an EMBL/GenBank/DDBJ whole genome shotgun (WGS) entry which is preliminary data.</text>
</comment>
<feature type="domain" description="VOC" evidence="1">
    <location>
        <begin position="4"/>
        <end position="121"/>
    </location>
</feature>
<dbReference type="Proteomes" id="UP001501747">
    <property type="component" value="Unassembled WGS sequence"/>
</dbReference>
<dbReference type="InterPro" id="IPR037523">
    <property type="entry name" value="VOC_core"/>
</dbReference>
<sequence>MTTQSVFPSLRYRDAAAAIPWLVSAFGLTERAVYADSDGVVRHAELGWADNIIMIGTSEENTRNSTGAAWLYLTVADPDAHFAKAVAAGAPVERDLADTDHGSREYTARDLEGNLWSFGTYLPG</sequence>
<dbReference type="Gene3D" id="3.30.720.110">
    <property type="match status" value="1"/>
</dbReference>
<dbReference type="InterPro" id="IPR004360">
    <property type="entry name" value="Glyas_Fos-R_dOase_dom"/>
</dbReference>
<reference evidence="3" key="1">
    <citation type="journal article" date="2019" name="Int. J. Syst. Evol. Microbiol.">
        <title>The Global Catalogue of Microorganisms (GCM) 10K type strain sequencing project: providing services to taxonomists for standard genome sequencing and annotation.</title>
        <authorList>
            <consortium name="The Broad Institute Genomics Platform"/>
            <consortium name="The Broad Institute Genome Sequencing Center for Infectious Disease"/>
            <person name="Wu L."/>
            <person name="Ma J."/>
        </authorList>
    </citation>
    <scope>NUCLEOTIDE SEQUENCE [LARGE SCALE GENOMIC DNA]</scope>
    <source>
        <strain evidence="3">JCM 17342</strain>
    </source>
</reference>
<protein>
    <submittedName>
        <fullName evidence="2">VOC family protein</fullName>
    </submittedName>
</protein>
<dbReference type="PANTHER" id="PTHR34109:SF1">
    <property type="entry name" value="VOC DOMAIN-CONTAINING PROTEIN"/>
    <property type="match status" value="1"/>
</dbReference>
<dbReference type="RefSeq" id="WP_344875634.1">
    <property type="nucleotide sequence ID" value="NZ_BAABAL010000009.1"/>
</dbReference>
<keyword evidence="3" id="KW-1185">Reference proteome</keyword>
<dbReference type="PROSITE" id="PS51819">
    <property type="entry name" value="VOC"/>
    <property type="match status" value="1"/>
</dbReference>
<dbReference type="Gene3D" id="3.30.720.120">
    <property type="match status" value="1"/>
</dbReference>